<dbReference type="PANTHER" id="PTHR38797">
    <property type="entry name" value="NUCLEAR PORE COMPLEX PROTEIN NUP85-RELATED"/>
    <property type="match status" value="1"/>
</dbReference>
<reference evidence="1" key="1">
    <citation type="submission" date="2022-06" db="EMBL/GenBank/DDBJ databases">
        <title>Complete genome sequences of two strains of the flax pathogen Septoria linicola.</title>
        <authorList>
            <person name="Lapalu N."/>
            <person name="Simon A."/>
            <person name="Demenou B."/>
            <person name="Paumier D."/>
            <person name="Guillot M.-P."/>
            <person name="Gout L."/>
            <person name="Valade R."/>
        </authorList>
    </citation>
    <scope>NUCLEOTIDE SEQUENCE</scope>
    <source>
        <strain evidence="1">SE15195</strain>
    </source>
</reference>
<evidence type="ECO:0000313" key="1">
    <source>
        <dbReference type="EMBL" id="USW50347.1"/>
    </source>
</evidence>
<name>A0A9Q9AJ89_9PEZI</name>
<organism evidence="1 2">
    <name type="scientific">Septoria linicola</name>
    <dbReference type="NCBI Taxonomy" id="215465"/>
    <lineage>
        <taxon>Eukaryota</taxon>
        <taxon>Fungi</taxon>
        <taxon>Dikarya</taxon>
        <taxon>Ascomycota</taxon>
        <taxon>Pezizomycotina</taxon>
        <taxon>Dothideomycetes</taxon>
        <taxon>Dothideomycetidae</taxon>
        <taxon>Mycosphaerellales</taxon>
        <taxon>Mycosphaerellaceae</taxon>
        <taxon>Septoria</taxon>
    </lineage>
</organism>
<keyword evidence="2" id="KW-1185">Reference proteome</keyword>
<accession>A0A9Q9AJ89</accession>
<protein>
    <submittedName>
        <fullName evidence="1">Uncharacterized protein</fullName>
    </submittedName>
</protein>
<evidence type="ECO:0000313" key="2">
    <source>
        <dbReference type="Proteomes" id="UP001056384"/>
    </source>
</evidence>
<dbReference type="InterPro" id="IPR053204">
    <property type="entry name" value="Oxopyrrolidines_Biosynth-assoc"/>
</dbReference>
<dbReference type="AlphaFoldDB" id="A0A9Q9AJ89"/>
<dbReference type="Pfam" id="PF12311">
    <property type="entry name" value="DUF3632"/>
    <property type="match status" value="1"/>
</dbReference>
<sequence length="286" mass="31524">MDHSQSSLAITTWAECQRHAPYRENVEHQQSIGIVESLLLGSISAYEAATSITKTYDPFADQTGYGIIGVFWSIFSNATRMLAGDTVLAQVLADFVIAMQALPDAVDTHGRTIALVGGAVYWRDLPGFGVAFREYGLYVDGPDDNDDDFIGYIAQTTLFVNATTFAAELLVRAPFEVHMDFYALNALMTALRRDETVDSTDERQAEVSLYLPAAARWIEIAGGSLYSLCQRKSGEGQGGKRLSLGQWEYWKERFAIISESGGFSDDQKTLAKEAYEKMSALEHIGP</sequence>
<dbReference type="InterPro" id="IPR022085">
    <property type="entry name" value="OpdG"/>
</dbReference>
<dbReference type="EMBL" id="CP099419">
    <property type="protein sequence ID" value="USW50347.1"/>
    <property type="molecule type" value="Genomic_DNA"/>
</dbReference>
<proteinExistence type="predicted"/>
<dbReference type="Proteomes" id="UP001056384">
    <property type="component" value="Chromosome 2"/>
</dbReference>
<dbReference type="PANTHER" id="PTHR38797:SF4">
    <property type="entry name" value="NUCLEAR PORE COMPLEX PROTEIN NUP85"/>
    <property type="match status" value="1"/>
</dbReference>
<gene>
    <name evidence="1" type="ORF">Slin15195_G036660</name>
</gene>